<dbReference type="Proteomes" id="UP001595613">
    <property type="component" value="Unassembled WGS sequence"/>
</dbReference>
<feature type="transmembrane region" description="Helical" evidence="1">
    <location>
        <begin position="127"/>
        <end position="155"/>
    </location>
</feature>
<keyword evidence="1" id="KW-0472">Membrane</keyword>
<feature type="transmembrane region" description="Helical" evidence="1">
    <location>
        <begin position="78"/>
        <end position="99"/>
    </location>
</feature>
<feature type="transmembrane region" description="Helical" evidence="1">
    <location>
        <begin position="175"/>
        <end position="196"/>
    </location>
</feature>
<feature type="transmembrane region" description="Helical" evidence="1">
    <location>
        <begin position="231"/>
        <end position="257"/>
    </location>
</feature>
<feature type="transmembrane region" description="Helical" evidence="1">
    <location>
        <begin position="208"/>
        <end position="225"/>
    </location>
</feature>
<dbReference type="EMBL" id="JBHRYD010000002">
    <property type="protein sequence ID" value="MFC3704411.1"/>
    <property type="molecule type" value="Genomic_DNA"/>
</dbReference>
<dbReference type="Pfam" id="PF09955">
    <property type="entry name" value="DUF2189"/>
    <property type="match status" value="1"/>
</dbReference>
<organism evidence="2 3">
    <name type="scientific">Devosia honganensis</name>
    <dbReference type="NCBI Taxonomy" id="1610527"/>
    <lineage>
        <taxon>Bacteria</taxon>
        <taxon>Pseudomonadati</taxon>
        <taxon>Pseudomonadota</taxon>
        <taxon>Alphaproteobacteria</taxon>
        <taxon>Hyphomicrobiales</taxon>
        <taxon>Devosiaceae</taxon>
        <taxon>Devosia</taxon>
    </lineage>
</organism>
<sequence>MTQKAMTQTADILPPYEPARPRAVNHNRNLPATAAFGWLAAGWRDLWTRPGPSLAYGLGITLVSFAVIYAMFQFGWAQILFPALAGFLVVGPVLATGLYEKSRRIEAGEKVTLGSMLLPRRGGGMHLFFVGAILMTLMLLWMRAAVLLYALFFGWRPFPGFDHVTEMLFTTPPGIGMLVVGTAIGGLFAAFSFAIGAFSIPMMLDRRLDAFSAMGLSLSLVSNNLPATLVWAVIVVGLTLVSIATAFLGFIVIFPLLGHATWHAYAAVREE</sequence>
<accession>A0ABV7WYQ8</accession>
<feature type="transmembrane region" description="Helical" evidence="1">
    <location>
        <begin position="54"/>
        <end position="72"/>
    </location>
</feature>
<keyword evidence="1" id="KW-1133">Transmembrane helix</keyword>
<gene>
    <name evidence="2" type="ORF">ACFOOL_06550</name>
</gene>
<evidence type="ECO:0000313" key="3">
    <source>
        <dbReference type="Proteomes" id="UP001595613"/>
    </source>
</evidence>
<keyword evidence="1" id="KW-0812">Transmembrane</keyword>
<comment type="caution">
    <text evidence="2">The sequence shown here is derived from an EMBL/GenBank/DDBJ whole genome shotgun (WGS) entry which is preliminary data.</text>
</comment>
<reference evidence="3" key="1">
    <citation type="journal article" date="2019" name="Int. J. Syst. Evol. Microbiol.">
        <title>The Global Catalogue of Microorganisms (GCM) 10K type strain sequencing project: providing services to taxonomists for standard genome sequencing and annotation.</title>
        <authorList>
            <consortium name="The Broad Institute Genomics Platform"/>
            <consortium name="The Broad Institute Genome Sequencing Center for Infectious Disease"/>
            <person name="Wu L."/>
            <person name="Ma J."/>
        </authorList>
    </citation>
    <scope>NUCLEOTIDE SEQUENCE [LARGE SCALE GENOMIC DNA]</scope>
    <source>
        <strain evidence="3">KCTC 42281</strain>
    </source>
</reference>
<dbReference type="RefSeq" id="WP_380095991.1">
    <property type="nucleotide sequence ID" value="NZ_JBHRYD010000002.1"/>
</dbReference>
<name>A0ABV7WYQ8_9HYPH</name>
<protein>
    <submittedName>
        <fullName evidence="2">DUF2189 domain-containing protein</fullName>
    </submittedName>
</protein>
<keyword evidence="3" id="KW-1185">Reference proteome</keyword>
<evidence type="ECO:0000313" key="2">
    <source>
        <dbReference type="EMBL" id="MFC3704411.1"/>
    </source>
</evidence>
<proteinExistence type="predicted"/>
<dbReference type="InterPro" id="IPR018692">
    <property type="entry name" value="DUF2189"/>
</dbReference>
<evidence type="ECO:0000256" key="1">
    <source>
        <dbReference type="SAM" id="Phobius"/>
    </source>
</evidence>